<evidence type="ECO:0000259" key="2">
    <source>
        <dbReference type="PROSITE" id="PS01148"/>
    </source>
</evidence>
<keyword evidence="4" id="KW-1185">Reference proteome</keyword>
<evidence type="ECO:0000313" key="4">
    <source>
        <dbReference type="Proteomes" id="UP000249130"/>
    </source>
</evidence>
<sequence length="72" mass="7984">MDTLDLRGLKCPLPALKTRKALTRLTPGRVIEVTCTDPLAAIDIPHLVQESGDTLEASDRDGDVLTFRIRKR</sequence>
<dbReference type="Gene3D" id="3.30.110.40">
    <property type="entry name" value="TusA-like domain"/>
    <property type="match status" value="1"/>
</dbReference>
<proteinExistence type="inferred from homology"/>
<dbReference type="PANTHER" id="PTHR33279:SF6">
    <property type="entry name" value="SULFUR CARRIER PROTEIN YEDF-RELATED"/>
    <property type="match status" value="1"/>
</dbReference>
<feature type="domain" description="UPF0033" evidence="2">
    <location>
        <begin position="4"/>
        <end position="28"/>
    </location>
</feature>
<protein>
    <submittedName>
        <fullName evidence="3">Preprotein translocase subunit TatB</fullName>
    </submittedName>
</protein>
<evidence type="ECO:0000256" key="1">
    <source>
        <dbReference type="ARBA" id="ARBA00008984"/>
    </source>
</evidence>
<dbReference type="OrthoDB" id="9797551at2"/>
<dbReference type="PROSITE" id="PS01148">
    <property type="entry name" value="UPF0033"/>
    <property type="match status" value="1"/>
</dbReference>
<comment type="similarity">
    <text evidence="1">Belongs to the sulfur carrier protein TusA family.</text>
</comment>
<evidence type="ECO:0000313" key="3">
    <source>
        <dbReference type="EMBL" id="RAI36685.1"/>
    </source>
</evidence>
<dbReference type="PANTHER" id="PTHR33279">
    <property type="entry name" value="SULFUR CARRIER PROTEIN YEDF-RELATED"/>
    <property type="match status" value="1"/>
</dbReference>
<name>A0A327KGL3_9BRAD</name>
<dbReference type="EMBL" id="NPEX01000480">
    <property type="protein sequence ID" value="RAI36685.1"/>
    <property type="molecule type" value="Genomic_DNA"/>
</dbReference>
<dbReference type="AlphaFoldDB" id="A0A327KGL3"/>
<dbReference type="SUPFAM" id="SSF64307">
    <property type="entry name" value="SirA-like"/>
    <property type="match status" value="1"/>
</dbReference>
<dbReference type="Proteomes" id="UP000249130">
    <property type="component" value="Unassembled WGS sequence"/>
</dbReference>
<dbReference type="RefSeq" id="WP_111423257.1">
    <property type="nucleotide sequence ID" value="NZ_NPEX01000480.1"/>
</dbReference>
<dbReference type="Pfam" id="PF01206">
    <property type="entry name" value="TusA"/>
    <property type="match status" value="1"/>
</dbReference>
<organism evidence="3 4">
    <name type="scientific">Rhodoplanes roseus</name>
    <dbReference type="NCBI Taxonomy" id="29409"/>
    <lineage>
        <taxon>Bacteria</taxon>
        <taxon>Pseudomonadati</taxon>
        <taxon>Pseudomonadota</taxon>
        <taxon>Alphaproteobacteria</taxon>
        <taxon>Hyphomicrobiales</taxon>
        <taxon>Nitrobacteraceae</taxon>
        <taxon>Rhodoplanes</taxon>
    </lineage>
</organism>
<gene>
    <name evidence="3" type="ORF">CH341_30175</name>
</gene>
<dbReference type="InterPro" id="IPR036868">
    <property type="entry name" value="TusA-like_sf"/>
</dbReference>
<dbReference type="CDD" id="cd00291">
    <property type="entry name" value="SirA_YedF_YeeD"/>
    <property type="match status" value="1"/>
</dbReference>
<accession>A0A327KGL3</accession>
<dbReference type="InterPro" id="IPR001455">
    <property type="entry name" value="TusA-like"/>
</dbReference>
<reference evidence="3 4" key="1">
    <citation type="submission" date="2017-07" db="EMBL/GenBank/DDBJ databases">
        <title>Draft Genome Sequences of Select Purple Nonsulfur Bacteria.</title>
        <authorList>
            <person name="Lasarre B."/>
            <person name="Mckinlay J.B."/>
        </authorList>
    </citation>
    <scope>NUCLEOTIDE SEQUENCE [LARGE SCALE GENOMIC DNA]</scope>
    <source>
        <strain evidence="3 4">DSM 5909</strain>
    </source>
</reference>
<comment type="caution">
    <text evidence="3">The sequence shown here is derived from an EMBL/GenBank/DDBJ whole genome shotgun (WGS) entry which is preliminary data.</text>
</comment>